<dbReference type="EMBL" id="RCHS01001288">
    <property type="protein sequence ID" value="RMX54288.1"/>
    <property type="molecule type" value="Genomic_DNA"/>
</dbReference>
<dbReference type="InterPro" id="IPR036617">
    <property type="entry name" value="BAF_sf"/>
</dbReference>
<dbReference type="GO" id="GO:0000793">
    <property type="term" value="C:condensed chromosome"/>
    <property type="evidence" value="ECO:0007669"/>
    <property type="project" value="TreeGrafter"/>
</dbReference>
<dbReference type="Pfam" id="PF02961">
    <property type="entry name" value="SAM_BAF"/>
    <property type="match status" value="1"/>
</dbReference>
<dbReference type="OrthoDB" id="9997163at2759"/>
<dbReference type="PANTHER" id="PTHR47507">
    <property type="entry name" value="BARRIER TO AUTOINTEGRATION FACTOR 2"/>
    <property type="match status" value="1"/>
</dbReference>
<protein>
    <recommendedName>
        <fullName evidence="3">Barrier-to-autointegration factor-like protein</fullName>
    </recommendedName>
    <alternativeName>
        <fullName evidence="4">Barrier-to-autointegration factor 2</fullName>
    </alternativeName>
</protein>
<comment type="caution">
    <text evidence="5">The sequence shown here is derived from an EMBL/GenBank/DDBJ whole genome shotgun (WGS) entry which is preliminary data.</text>
</comment>
<organism evidence="5 6">
    <name type="scientific">Pocillopora damicornis</name>
    <name type="common">Cauliflower coral</name>
    <name type="synonym">Millepora damicornis</name>
    <dbReference type="NCBI Taxonomy" id="46731"/>
    <lineage>
        <taxon>Eukaryota</taxon>
        <taxon>Metazoa</taxon>
        <taxon>Cnidaria</taxon>
        <taxon>Anthozoa</taxon>
        <taxon>Hexacorallia</taxon>
        <taxon>Scleractinia</taxon>
        <taxon>Astrocoeniina</taxon>
        <taxon>Pocilloporidae</taxon>
        <taxon>Pocillopora</taxon>
    </lineage>
</organism>
<dbReference type="GO" id="GO:0005634">
    <property type="term" value="C:nucleus"/>
    <property type="evidence" value="ECO:0007669"/>
    <property type="project" value="UniProtKB-SubCell"/>
</dbReference>
<accession>A0A3M6ULQ6</accession>
<evidence type="ECO:0000256" key="3">
    <source>
        <dbReference type="ARBA" id="ARBA00074730"/>
    </source>
</evidence>
<keyword evidence="6" id="KW-1185">Reference proteome</keyword>
<dbReference type="AlphaFoldDB" id="A0A3M6ULQ6"/>
<dbReference type="STRING" id="46731.A0A3M6ULQ6"/>
<evidence type="ECO:0000256" key="1">
    <source>
        <dbReference type="ARBA" id="ARBA00004123"/>
    </source>
</evidence>
<evidence type="ECO:0000256" key="4">
    <source>
        <dbReference type="ARBA" id="ARBA00079764"/>
    </source>
</evidence>
<name>A0A3M6ULQ6_POCDA</name>
<dbReference type="Gene3D" id="1.10.150.40">
    <property type="entry name" value="Barrier-to-autointegration factor, BAF"/>
    <property type="match status" value="1"/>
</dbReference>
<dbReference type="InterPro" id="IPR004122">
    <property type="entry name" value="BAF_prot"/>
</dbReference>
<evidence type="ECO:0000256" key="2">
    <source>
        <dbReference type="ARBA" id="ARBA00023242"/>
    </source>
</evidence>
<comment type="subcellular location">
    <subcellularLocation>
        <location evidence="1">Nucleus</location>
    </subcellularLocation>
</comment>
<dbReference type="GO" id="GO:0003677">
    <property type="term" value="F:DNA binding"/>
    <property type="evidence" value="ECO:0007669"/>
    <property type="project" value="InterPro"/>
</dbReference>
<dbReference type="FunFam" id="1.10.150.40:FF:000002">
    <property type="entry name" value="Barrier to autointegration factor 2"/>
    <property type="match status" value="1"/>
</dbReference>
<dbReference type="Proteomes" id="UP000275408">
    <property type="component" value="Unassembled WGS sequence"/>
</dbReference>
<keyword evidence="2" id="KW-0539">Nucleus</keyword>
<evidence type="ECO:0000313" key="6">
    <source>
        <dbReference type="Proteomes" id="UP000275408"/>
    </source>
</evidence>
<gene>
    <name evidence="5" type="ORF">pdam_00012001</name>
</gene>
<dbReference type="PANTHER" id="PTHR47507:SF6">
    <property type="entry name" value="BARRIER-TO-AUTOINTEGRATION FACTOR"/>
    <property type="match status" value="1"/>
</dbReference>
<dbReference type="InterPro" id="IPR051387">
    <property type="entry name" value="BAF"/>
</dbReference>
<proteinExistence type="predicted"/>
<sequence length="103" mass="11619">MVAEPDIANYLDIMSSTSQKHRNFVSEPMGEKLVTELAGIGPVLGERLTVKGFDKAYTVLGQFLLLKKDEEMFMEWIKDTCAANKKQGSDCHNCLKEWCDAFL</sequence>
<dbReference type="SUPFAM" id="SSF47798">
    <property type="entry name" value="Barrier-to-autointegration factor, BAF"/>
    <property type="match status" value="1"/>
</dbReference>
<dbReference type="SMART" id="SM01023">
    <property type="entry name" value="BAF"/>
    <property type="match status" value="1"/>
</dbReference>
<dbReference type="GO" id="GO:0051276">
    <property type="term" value="P:chromosome organization"/>
    <property type="evidence" value="ECO:0007669"/>
    <property type="project" value="TreeGrafter"/>
</dbReference>
<reference evidence="5 6" key="1">
    <citation type="journal article" date="2018" name="Sci. Rep.">
        <title>Comparative analysis of the Pocillopora damicornis genome highlights role of immune system in coral evolution.</title>
        <authorList>
            <person name="Cunning R."/>
            <person name="Bay R.A."/>
            <person name="Gillette P."/>
            <person name="Baker A.C."/>
            <person name="Traylor-Knowles N."/>
        </authorList>
    </citation>
    <scope>NUCLEOTIDE SEQUENCE [LARGE SCALE GENOMIC DNA]</scope>
    <source>
        <strain evidence="5">RSMAS</strain>
        <tissue evidence="5">Whole animal</tissue>
    </source>
</reference>
<evidence type="ECO:0000313" key="5">
    <source>
        <dbReference type="EMBL" id="RMX54288.1"/>
    </source>
</evidence>